<feature type="compositionally biased region" description="Acidic residues" evidence="1">
    <location>
        <begin position="177"/>
        <end position="195"/>
    </location>
</feature>
<feature type="compositionally biased region" description="Acidic residues" evidence="1">
    <location>
        <begin position="203"/>
        <end position="221"/>
    </location>
</feature>
<gene>
    <name evidence="3" type="ORF">Vretifemale_283</name>
    <name evidence="4" type="ORF">Vretimale_13448</name>
</gene>
<name>A0A8J4BUI3_9CHLO</name>
<accession>A0A8J4BUI3</accession>
<feature type="region of interest" description="Disordered" evidence="1">
    <location>
        <begin position="45"/>
        <end position="65"/>
    </location>
</feature>
<feature type="signal peptide" evidence="2">
    <location>
        <begin position="1"/>
        <end position="24"/>
    </location>
</feature>
<keyword evidence="5" id="KW-1185">Reference proteome</keyword>
<dbReference type="PROSITE" id="PS51257">
    <property type="entry name" value="PROKAR_LIPOPROTEIN"/>
    <property type="match status" value="1"/>
</dbReference>
<dbReference type="Proteomes" id="UP000722791">
    <property type="component" value="Unassembled WGS sequence"/>
</dbReference>
<organism evidence="3 5">
    <name type="scientific">Volvox reticuliferus</name>
    <dbReference type="NCBI Taxonomy" id="1737510"/>
    <lineage>
        <taxon>Eukaryota</taxon>
        <taxon>Viridiplantae</taxon>
        <taxon>Chlorophyta</taxon>
        <taxon>core chlorophytes</taxon>
        <taxon>Chlorophyceae</taxon>
        <taxon>CS clade</taxon>
        <taxon>Chlamydomonadales</taxon>
        <taxon>Volvocaceae</taxon>
        <taxon>Volvox</taxon>
    </lineage>
</organism>
<feature type="region of interest" description="Disordered" evidence="1">
    <location>
        <begin position="177"/>
        <end position="237"/>
    </location>
</feature>
<protein>
    <submittedName>
        <fullName evidence="3">Uncharacterized protein</fullName>
    </submittedName>
</protein>
<evidence type="ECO:0000256" key="1">
    <source>
        <dbReference type="SAM" id="MobiDB-lite"/>
    </source>
</evidence>
<dbReference type="Proteomes" id="UP000747110">
    <property type="component" value="Unassembled WGS sequence"/>
</dbReference>
<evidence type="ECO:0000256" key="2">
    <source>
        <dbReference type="SAM" id="SignalP"/>
    </source>
</evidence>
<dbReference type="OrthoDB" id="10556656at2759"/>
<dbReference type="EMBL" id="BNCP01000001">
    <property type="protein sequence ID" value="GIL69327.1"/>
    <property type="molecule type" value="Genomic_DNA"/>
</dbReference>
<keyword evidence="2" id="KW-0732">Signal</keyword>
<sequence length="237" mass="25199">MFLNFRRLSLGWLGIGSLQNPTAATACSQAAVRLATVPSLPIEVGEPQSEDACSTSSGNDDGGCSNSGSCGWRSGTASFAPRLFGTDTTAHISHIAIFPAEAVSKAFARISNGFRGGWSTVALQLGLGNRLDSGFGGGLCNGDGVLLLARRLPTEPEPFEDEYDDDEYEDGEFVDLDDEDLLGDLGEVQDWEEDELPGRWLGDEGDEGELEEGFDEGEEEAPPPPPPAASSRRGGWR</sequence>
<comment type="caution">
    <text evidence="3">The sequence shown here is derived from an EMBL/GenBank/DDBJ whole genome shotgun (WGS) entry which is preliminary data.</text>
</comment>
<feature type="chain" id="PRO_5036271455" evidence="2">
    <location>
        <begin position="25"/>
        <end position="237"/>
    </location>
</feature>
<dbReference type="EMBL" id="BNCQ01000032">
    <property type="protein sequence ID" value="GIM09606.1"/>
    <property type="molecule type" value="Genomic_DNA"/>
</dbReference>
<evidence type="ECO:0000313" key="3">
    <source>
        <dbReference type="EMBL" id="GIL69327.1"/>
    </source>
</evidence>
<reference evidence="3" key="1">
    <citation type="journal article" date="2021" name="Proc. Natl. Acad. Sci. U.S.A.">
        <title>Three genomes in the algal genus Volvox reveal the fate of a haploid sex-determining region after a transition to homothallism.</title>
        <authorList>
            <person name="Yamamoto K."/>
            <person name="Hamaji T."/>
            <person name="Kawai-Toyooka H."/>
            <person name="Matsuzaki R."/>
            <person name="Takahashi F."/>
            <person name="Nishimura Y."/>
            <person name="Kawachi M."/>
            <person name="Noguchi H."/>
            <person name="Minakuchi Y."/>
            <person name="Umen J.G."/>
            <person name="Toyoda A."/>
            <person name="Nozaki H."/>
        </authorList>
    </citation>
    <scope>NUCLEOTIDE SEQUENCE</scope>
    <source>
        <strain evidence="4">NIES-3785</strain>
        <strain evidence="3">NIES-3786</strain>
    </source>
</reference>
<evidence type="ECO:0000313" key="4">
    <source>
        <dbReference type="EMBL" id="GIM09606.1"/>
    </source>
</evidence>
<proteinExistence type="predicted"/>
<evidence type="ECO:0000313" key="5">
    <source>
        <dbReference type="Proteomes" id="UP000747110"/>
    </source>
</evidence>
<dbReference type="AlphaFoldDB" id="A0A8J4BUI3"/>
<feature type="compositionally biased region" description="Low complexity" evidence="1">
    <location>
        <begin position="56"/>
        <end position="65"/>
    </location>
</feature>